<reference evidence="1" key="2">
    <citation type="submission" date="2020-11" db="EMBL/GenBank/DDBJ databases">
        <authorList>
            <person name="McCartney M.A."/>
            <person name="Auch B."/>
            <person name="Kono T."/>
            <person name="Mallez S."/>
            <person name="Becker A."/>
            <person name="Gohl D.M."/>
            <person name="Silverstein K.A.T."/>
            <person name="Koren S."/>
            <person name="Bechman K.B."/>
            <person name="Herman A."/>
            <person name="Abrahante J.E."/>
            <person name="Garbe J."/>
        </authorList>
    </citation>
    <scope>NUCLEOTIDE SEQUENCE</scope>
    <source>
        <strain evidence="1">Duluth1</strain>
        <tissue evidence="1">Whole animal</tissue>
    </source>
</reference>
<dbReference type="Proteomes" id="UP000828390">
    <property type="component" value="Unassembled WGS sequence"/>
</dbReference>
<comment type="caution">
    <text evidence="1">The sequence shown here is derived from an EMBL/GenBank/DDBJ whole genome shotgun (WGS) entry which is preliminary data.</text>
</comment>
<keyword evidence="2" id="KW-1185">Reference proteome</keyword>
<reference evidence="1" key="1">
    <citation type="journal article" date="2019" name="bioRxiv">
        <title>The Genome of the Zebra Mussel, Dreissena polymorpha: A Resource for Invasive Species Research.</title>
        <authorList>
            <person name="McCartney M.A."/>
            <person name="Auch B."/>
            <person name="Kono T."/>
            <person name="Mallez S."/>
            <person name="Zhang Y."/>
            <person name="Obille A."/>
            <person name="Becker A."/>
            <person name="Abrahante J.E."/>
            <person name="Garbe J."/>
            <person name="Badalamenti J.P."/>
            <person name="Herman A."/>
            <person name="Mangelson H."/>
            <person name="Liachko I."/>
            <person name="Sullivan S."/>
            <person name="Sone E.D."/>
            <person name="Koren S."/>
            <person name="Silverstein K.A.T."/>
            <person name="Beckman K.B."/>
            <person name="Gohl D.M."/>
        </authorList>
    </citation>
    <scope>NUCLEOTIDE SEQUENCE</scope>
    <source>
        <strain evidence="1">Duluth1</strain>
        <tissue evidence="1">Whole animal</tissue>
    </source>
</reference>
<gene>
    <name evidence="1" type="ORF">DPMN_022491</name>
</gene>
<proteinExistence type="predicted"/>
<organism evidence="1 2">
    <name type="scientific">Dreissena polymorpha</name>
    <name type="common">Zebra mussel</name>
    <name type="synonym">Mytilus polymorpha</name>
    <dbReference type="NCBI Taxonomy" id="45954"/>
    <lineage>
        <taxon>Eukaryota</taxon>
        <taxon>Metazoa</taxon>
        <taxon>Spiralia</taxon>
        <taxon>Lophotrochozoa</taxon>
        <taxon>Mollusca</taxon>
        <taxon>Bivalvia</taxon>
        <taxon>Autobranchia</taxon>
        <taxon>Heteroconchia</taxon>
        <taxon>Euheterodonta</taxon>
        <taxon>Imparidentia</taxon>
        <taxon>Neoheterodontei</taxon>
        <taxon>Myida</taxon>
        <taxon>Dreissenoidea</taxon>
        <taxon>Dreissenidae</taxon>
        <taxon>Dreissena</taxon>
    </lineage>
</organism>
<dbReference type="AlphaFoldDB" id="A0A9D4NP01"/>
<accession>A0A9D4NP01</accession>
<evidence type="ECO:0000313" key="2">
    <source>
        <dbReference type="Proteomes" id="UP000828390"/>
    </source>
</evidence>
<sequence>MNIDKEVIPKSSKKAYSTIKTLTKTSQHKANYISDTEYGSAIYNYPIEQDPRLLQNNPKPEANDESPSILKADVKKAVYVIRQLSLGVMISKKYL</sequence>
<name>A0A9D4NP01_DREPO</name>
<dbReference type="EMBL" id="JAIWYP010000001">
    <property type="protein sequence ID" value="KAH3898268.1"/>
    <property type="molecule type" value="Genomic_DNA"/>
</dbReference>
<protein>
    <submittedName>
        <fullName evidence="1">Uncharacterized protein</fullName>
    </submittedName>
</protein>
<evidence type="ECO:0000313" key="1">
    <source>
        <dbReference type="EMBL" id="KAH3898268.1"/>
    </source>
</evidence>